<evidence type="ECO:0000256" key="1">
    <source>
        <dbReference type="SAM" id="Coils"/>
    </source>
</evidence>
<dbReference type="Pfam" id="PF09823">
    <property type="entry name" value="DUF2357"/>
    <property type="match status" value="1"/>
</dbReference>
<gene>
    <name evidence="3" type="ORF">CHH64_15655</name>
</gene>
<sequence length="616" mass="72669">MDMLPEVTFTVYRNNLEPIEKKAKFINEQIIYSGIEVNEYTKVDVRLSCPFDDDAKLVIDSCFSEDSIEIIESQGNVTIMSGENSPNMLVPGDYSIELSCKGVTYYSYYRVSSKVFSDVGLFNLRTYLENMLKGLSYDLVKQRRGMLSAIPEMNPTLLQVFQFISTHRNQISRNSKLILKEPITNLIGEYRVTNKTKKPDQKSQRWYAKRGHQKVSSLMVQDQYYEKHTKLSLDNQENQWVKYIIYYFLLKIRKLEVNFQKEMYSIKNRIDEQQRRLNQTEETMNKGSNTFGYKGTVKSLRDARRRITGRIEELEKEYNTYSSYKHLLTSTTSIFTELERTPWIQELPNRKPKKVTQKLLKDYRYRRMYSLYNEFRKLETNHNESRNTGIQHRRTWQLFEYYNVGILIDILRENGYKWVQGWLADSDNPQQHIGTLPQDTVLRLEKDNCDHYLELAYDSELETSIVDQSYSRYFNSDGRRPDIRLTIYKQNGKLYSEKAGLIVEVKCRHHRYLINEEIEPDVKVQLKDFKKLEYFDSNGLVNGDPVKTPIKQVIVLYPKQNGKVPVVADHIYGEAIIYLQIEPNDITSEFKPFGYEAFKNNVDNFLSQIKEDGSNE</sequence>
<accession>A0A268A7S3</accession>
<keyword evidence="1" id="KW-0175">Coiled coil</keyword>
<dbReference type="EMBL" id="NPBV01000025">
    <property type="protein sequence ID" value="PAD20173.1"/>
    <property type="molecule type" value="Genomic_DNA"/>
</dbReference>
<comment type="caution">
    <text evidence="3">The sequence shown here is derived from an EMBL/GenBank/DDBJ whole genome shotgun (WGS) entry which is preliminary data.</text>
</comment>
<feature type="domain" description="DUF2357" evidence="2">
    <location>
        <begin position="128"/>
        <end position="285"/>
    </location>
</feature>
<dbReference type="AlphaFoldDB" id="A0A268A7S3"/>
<evidence type="ECO:0000313" key="3">
    <source>
        <dbReference type="EMBL" id="PAD20173.1"/>
    </source>
</evidence>
<dbReference type="RefSeq" id="WP_095261481.1">
    <property type="nucleotide sequence ID" value="NZ_NPBV01000025.1"/>
</dbReference>
<proteinExistence type="predicted"/>
<feature type="coiled-coil region" evidence="1">
    <location>
        <begin position="263"/>
        <end position="317"/>
    </location>
</feature>
<organism evidence="3 4">
    <name type="scientific">Terribacillus saccharophilus</name>
    <dbReference type="NCBI Taxonomy" id="361277"/>
    <lineage>
        <taxon>Bacteria</taxon>
        <taxon>Bacillati</taxon>
        <taxon>Bacillota</taxon>
        <taxon>Bacilli</taxon>
        <taxon>Bacillales</taxon>
        <taxon>Bacillaceae</taxon>
        <taxon>Terribacillus</taxon>
    </lineage>
</organism>
<protein>
    <recommendedName>
        <fullName evidence="2">DUF2357 domain-containing protein</fullName>
    </recommendedName>
</protein>
<dbReference type="Proteomes" id="UP000216013">
    <property type="component" value="Unassembled WGS sequence"/>
</dbReference>
<name>A0A268A7S3_9BACI</name>
<evidence type="ECO:0000259" key="2">
    <source>
        <dbReference type="Pfam" id="PF09823"/>
    </source>
</evidence>
<evidence type="ECO:0000313" key="4">
    <source>
        <dbReference type="Proteomes" id="UP000216013"/>
    </source>
</evidence>
<dbReference type="InterPro" id="IPR018633">
    <property type="entry name" value="DUF2357"/>
</dbReference>
<reference evidence="3 4" key="1">
    <citation type="submission" date="2017-07" db="EMBL/GenBank/DDBJ databases">
        <title>Isolation and whole genome analysis of endospore-forming bacteria from heroin.</title>
        <authorList>
            <person name="Kalinowski J."/>
            <person name="Ahrens B."/>
            <person name="Al-Dilaimi A."/>
            <person name="Winkler A."/>
            <person name="Wibberg D."/>
            <person name="Schleenbecker U."/>
            <person name="Ruckert C."/>
            <person name="Wolfel R."/>
            <person name="Grass G."/>
        </authorList>
    </citation>
    <scope>NUCLEOTIDE SEQUENCE [LARGE SCALE GENOMIC DNA]</scope>
    <source>
        <strain evidence="3 4">7528</strain>
    </source>
</reference>